<comment type="caution">
    <text evidence="1">The sequence shown here is derived from an EMBL/GenBank/DDBJ whole genome shotgun (WGS) entry which is preliminary data.</text>
</comment>
<gene>
    <name evidence="1" type="ORF">NITGR_10002</name>
</gene>
<evidence type="ECO:0000313" key="2">
    <source>
        <dbReference type="Proteomes" id="UP000011704"/>
    </source>
</evidence>
<accession>M1Z835</accession>
<sequence>MVQLRGAGHLLILEGASHEVRNQNRKLILENLCSPGHPWTLVIVTADPNIKDFTENQMSLPELQPLKTTNLWGKANLRLKRRG</sequence>
<name>M1Z835_NITG3</name>
<organism evidence="1 2">
    <name type="scientific">Nitrospina gracilis (strain 3/211)</name>
    <dbReference type="NCBI Taxonomy" id="1266370"/>
    <lineage>
        <taxon>Bacteria</taxon>
        <taxon>Pseudomonadati</taxon>
        <taxon>Nitrospinota/Tectimicrobiota group</taxon>
        <taxon>Nitrospinota</taxon>
        <taxon>Nitrospinia</taxon>
        <taxon>Nitrospinales</taxon>
        <taxon>Nitrospinaceae</taxon>
        <taxon>Nitrospina</taxon>
    </lineage>
</organism>
<dbReference type="InParanoid" id="M1Z835"/>
<dbReference type="HOGENOM" id="CLU_2539108_0_0_0"/>
<protein>
    <submittedName>
        <fullName evidence="1">Uncharacterized protein</fullName>
    </submittedName>
</protein>
<dbReference type="EMBL" id="CAQJ01000001">
    <property type="protein sequence ID" value="CCQ89146.1"/>
    <property type="molecule type" value="Genomic_DNA"/>
</dbReference>
<dbReference type="Proteomes" id="UP000011704">
    <property type="component" value="Unassembled WGS sequence"/>
</dbReference>
<reference evidence="1 2" key="1">
    <citation type="journal article" date="2013" name="Front. Microbiol.">
        <title>The genome of Nitrospina gracilis illuminates the metabolism and evolution of the major marine nitrite oxidizer.</title>
        <authorList>
            <person name="Luecker S."/>
            <person name="Nowka B."/>
            <person name="Rattei T."/>
            <person name="Spieck E."/>
            <person name="and Daims H."/>
        </authorList>
    </citation>
    <scope>NUCLEOTIDE SEQUENCE [LARGE SCALE GENOMIC DNA]</scope>
    <source>
        <strain evidence="1 2">3/211</strain>
    </source>
</reference>
<keyword evidence="2" id="KW-1185">Reference proteome</keyword>
<proteinExistence type="predicted"/>
<evidence type="ECO:0000313" key="1">
    <source>
        <dbReference type="EMBL" id="CCQ89146.1"/>
    </source>
</evidence>
<dbReference type="AlphaFoldDB" id="M1Z835"/>